<proteinExistence type="predicted"/>
<organism evidence="2">
    <name type="scientific">Clostridium botulinum</name>
    <dbReference type="NCBI Taxonomy" id="1491"/>
    <lineage>
        <taxon>Bacteria</taxon>
        <taxon>Bacillati</taxon>
        <taxon>Bacillota</taxon>
        <taxon>Clostridia</taxon>
        <taxon>Eubacteriales</taxon>
        <taxon>Clostridiaceae</taxon>
        <taxon>Clostridium</taxon>
    </lineage>
</organism>
<dbReference type="Gene3D" id="1.10.260.40">
    <property type="entry name" value="lambda repressor-like DNA-binding domains"/>
    <property type="match status" value="1"/>
</dbReference>
<dbReference type="AlphaFoldDB" id="A0A6G4ED51"/>
<evidence type="ECO:0000313" key="2">
    <source>
        <dbReference type="EMBL" id="NFH61162.1"/>
    </source>
</evidence>
<protein>
    <submittedName>
        <fullName evidence="2">Helix-turn-helix transcriptional regulator</fullName>
    </submittedName>
</protein>
<evidence type="ECO:0000259" key="1">
    <source>
        <dbReference type="PROSITE" id="PS50943"/>
    </source>
</evidence>
<dbReference type="Pfam" id="PF01381">
    <property type="entry name" value="HTH_3"/>
    <property type="match status" value="1"/>
</dbReference>
<gene>
    <name evidence="2" type="ORF">FC962_04455</name>
</gene>
<reference evidence="2" key="1">
    <citation type="submission" date="2019-04" db="EMBL/GenBank/DDBJ databases">
        <title>Genome sequencing of Clostridium botulinum Groups I-IV and Clostridium butyricum.</title>
        <authorList>
            <person name="Brunt J."/>
            <person name="Van Vliet A.H.M."/>
            <person name="Stringer S.C."/>
            <person name="Carter A.T."/>
            <person name="Peck M.W."/>
        </authorList>
    </citation>
    <scope>NUCLEOTIDE SEQUENCE</scope>
    <source>
        <strain evidence="2">IFR 15/031</strain>
    </source>
</reference>
<dbReference type="SUPFAM" id="SSF47413">
    <property type="entry name" value="lambda repressor-like DNA-binding domains"/>
    <property type="match status" value="1"/>
</dbReference>
<dbReference type="InterPro" id="IPR001387">
    <property type="entry name" value="Cro/C1-type_HTH"/>
</dbReference>
<name>A0A6G4ED51_CLOBO</name>
<dbReference type="EMBL" id="SWRL01000002">
    <property type="protein sequence ID" value="NFH61162.1"/>
    <property type="molecule type" value="Genomic_DNA"/>
</dbReference>
<accession>A0A6G4ED51</accession>
<dbReference type="InterPro" id="IPR010982">
    <property type="entry name" value="Lambda_DNA-bd_dom_sf"/>
</dbReference>
<comment type="caution">
    <text evidence="2">The sequence shown here is derived from an EMBL/GenBank/DDBJ whole genome shotgun (WGS) entry which is preliminary data.</text>
</comment>
<dbReference type="CDD" id="cd00093">
    <property type="entry name" value="HTH_XRE"/>
    <property type="match status" value="1"/>
</dbReference>
<dbReference type="GO" id="GO:0003677">
    <property type="term" value="F:DNA binding"/>
    <property type="evidence" value="ECO:0007669"/>
    <property type="project" value="InterPro"/>
</dbReference>
<feature type="domain" description="HTH cro/C1-type" evidence="1">
    <location>
        <begin position="6"/>
        <end position="62"/>
    </location>
</feature>
<sequence>MMFNNLEAELKRKNIRRKDLAKELNLTIGTVSQKLNGKAPLTLNEAKLIKQVLKVDISLEELFEKLEIKKLN</sequence>
<dbReference type="SMART" id="SM00530">
    <property type="entry name" value="HTH_XRE"/>
    <property type="match status" value="1"/>
</dbReference>
<dbReference type="PROSITE" id="PS50943">
    <property type="entry name" value="HTH_CROC1"/>
    <property type="match status" value="1"/>
</dbReference>